<comment type="catalytic activity">
    <reaction evidence="1">
        <text>ATP + protein L-histidine = ADP + protein N-phospho-L-histidine.</text>
        <dbReference type="EC" id="2.7.13.3"/>
    </reaction>
</comment>
<dbReference type="InterPro" id="IPR036097">
    <property type="entry name" value="HisK_dim/P_sf"/>
</dbReference>
<dbReference type="Pfam" id="PF02518">
    <property type="entry name" value="HATPase_c"/>
    <property type="match status" value="1"/>
</dbReference>
<evidence type="ECO:0000259" key="15">
    <source>
        <dbReference type="PROSITE" id="PS50109"/>
    </source>
</evidence>
<evidence type="ECO:0000313" key="17">
    <source>
        <dbReference type="Proteomes" id="UP000541857"/>
    </source>
</evidence>
<evidence type="ECO:0000256" key="14">
    <source>
        <dbReference type="SAM" id="Phobius"/>
    </source>
</evidence>
<keyword evidence="6" id="KW-0808">Transferase</keyword>
<dbReference type="EMBL" id="JACGLT010000006">
    <property type="protein sequence ID" value="MBA6152931.1"/>
    <property type="molecule type" value="Genomic_DNA"/>
</dbReference>
<comment type="caution">
    <text evidence="16">The sequence shown here is derived from an EMBL/GenBank/DDBJ whole genome shotgun (WGS) entry which is preliminary data.</text>
</comment>
<dbReference type="Gene3D" id="1.10.287.130">
    <property type="match status" value="1"/>
</dbReference>
<evidence type="ECO:0000256" key="9">
    <source>
        <dbReference type="ARBA" id="ARBA00022777"/>
    </source>
</evidence>
<feature type="domain" description="Histidine kinase" evidence="15">
    <location>
        <begin position="242"/>
        <end position="457"/>
    </location>
</feature>
<feature type="transmembrane region" description="Helical" evidence="14">
    <location>
        <begin position="7"/>
        <end position="30"/>
    </location>
</feature>
<evidence type="ECO:0000256" key="8">
    <source>
        <dbReference type="ARBA" id="ARBA00022741"/>
    </source>
</evidence>
<dbReference type="SMART" id="SM00388">
    <property type="entry name" value="HisKA"/>
    <property type="match status" value="1"/>
</dbReference>
<keyword evidence="13 14" id="KW-0472">Membrane</keyword>
<evidence type="ECO:0000256" key="11">
    <source>
        <dbReference type="ARBA" id="ARBA00022989"/>
    </source>
</evidence>
<dbReference type="PRINTS" id="PR00344">
    <property type="entry name" value="BCTRLSENSOR"/>
</dbReference>
<organism evidence="16 17">
    <name type="scientific">Gelidibacter maritimus</name>
    <dbReference type="NCBI Taxonomy" id="2761487"/>
    <lineage>
        <taxon>Bacteria</taxon>
        <taxon>Pseudomonadati</taxon>
        <taxon>Bacteroidota</taxon>
        <taxon>Flavobacteriia</taxon>
        <taxon>Flavobacteriales</taxon>
        <taxon>Flavobacteriaceae</taxon>
        <taxon>Gelidibacter</taxon>
    </lineage>
</organism>
<keyword evidence="10" id="KW-0067">ATP-binding</keyword>
<dbReference type="InterPro" id="IPR003594">
    <property type="entry name" value="HATPase_dom"/>
</dbReference>
<dbReference type="GO" id="GO:0000155">
    <property type="term" value="F:phosphorelay sensor kinase activity"/>
    <property type="evidence" value="ECO:0007669"/>
    <property type="project" value="InterPro"/>
</dbReference>
<reference evidence="16 17" key="1">
    <citation type="submission" date="2020-07" db="EMBL/GenBank/DDBJ databases">
        <title>Bacterium isolated from marine sediment.</title>
        <authorList>
            <person name="Shang D."/>
        </authorList>
    </citation>
    <scope>NUCLEOTIDE SEQUENCE [LARGE SCALE GENOMIC DNA]</scope>
    <source>
        <strain evidence="16 17">F6074</strain>
    </source>
</reference>
<evidence type="ECO:0000256" key="13">
    <source>
        <dbReference type="ARBA" id="ARBA00023136"/>
    </source>
</evidence>
<dbReference type="Gene3D" id="6.10.340.10">
    <property type="match status" value="1"/>
</dbReference>
<proteinExistence type="predicted"/>
<evidence type="ECO:0000256" key="5">
    <source>
        <dbReference type="ARBA" id="ARBA00022553"/>
    </source>
</evidence>
<dbReference type="AlphaFoldDB" id="A0A7W2M5N4"/>
<evidence type="ECO:0000256" key="3">
    <source>
        <dbReference type="ARBA" id="ARBA00012438"/>
    </source>
</evidence>
<dbReference type="InterPro" id="IPR036890">
    <property type="entry name" value="HATPase_C_sf"/>
</dbReference>
<feature type="transmembrane region" description="Helical" evidence="14">
    <location>
        <begin position="156"/>
        <end position="180"/>
    </location>
</feature>
<dbReference type="PROSITE" id="PS50109">
    <property type="entry name" value="HIS_KIN"/>
    <property type="match status" value="1"/>
</dbReference>
<dbReference type="PANTHER" id="PTHR45528:SF1">
    <property type="entry name" value="SENSOR HISTIDINE KINASE CPXA"/>
    <property type="match status" value="1"/>
</dbReference>
<dbReference type="CDD" id="cd00082">
    <property type="entry name" value="HisKA"/>
    <property type="match status" value="1"/>
</dbReference>
<name>A0A7W2M5N4_9FLAO</name>
<dbReference type="InterPro" id="IPR005467">
    <property type="entry name" value="His_kinase_dom"/>
</dbReference>
<comment type="subcellular location">
    <subcellularLocation>
        <location evidence="2">Cell membrane</location>
        <topology evidence="2">Multi-pass membrane protein</topology>
    </subcellularLocation>
</comment>
<dbReference type="Gene3D" id="3.30.565.10">
    <property type="entry name" value="Histidine kinase-like ATPase, C-terminal domain"/>
    <property type="match status" value="1"/>
</dbReference>
<keyword evidence="7 14" id="KW-0812">Transmembrane</keyword>
<protein>
    <recommendedName>
        <fullName evidence="3">histidine kinase</fullName>
        <ecNumber evidence="3">2.7.13.3</ecNumber>
    </recommendedName>
</protein>
<keyword evidence="5" id="KW-0597">Phosphoprotein</keyword>
<dbReference type="Pfam" id="PF00512">
    <property type="entry name" value="HisKA"/>
    <property type="match status" value="1"/>
</dbReference>
<evidence type="ECO:0000256" key="6">
    <source>
        <dbReference type="ARBA" id="ARBA00022679"/>
    </source>
</evidence>
<keyword evidence="17" id="KW-1185">Reference proteome</keyword>
<evidence type="ECO:0000256" key="10">
    <source>
        <dbReference type="ARBA" id="ARBA00022840"/>
    </source>
</evidence>
<dbReference type="InterPro" id="IPR003661">
    <property type="entry name" value="HisK_dim/P_dom"/>
</dbReference>
<dbReference type="RefSeq" id="WP_182205240.1">
    <property type="nucleotide sequence ID" value="NZ_JACGLT010000006.1"/>
</dbReference>
<dbReference type="InterPro" id="IPR050398">
    <property type="entry name" value="HssS/ArlS-like"/>
</dbReference>
<dbReference type="InterPro" id="IPR004358">
    <property type="entry name" value="Sig_transdc_His_kin-like_C"/>
</dbReference>
<accession>A0A7W2M5N4</accession>
<evidence type="ECO:0000256" key="7">
    <source>
        <dbReference type="ARBA" id="ARBA00022692"/>
    </source>
</evidence>
<dbReference type="SMART" id="SM00387">
    <property type="entry name" value="HATPase_c"/>
    <property type="match status" value="1"/>
</dbReference>
<keyword evidence="8" id="KW-0547">Nucleotide-binding</keyword>
<keyword evidence="9 16" id="KW-0418">Kinase</keyword>
<dbReference type="EC" id="2.7.13.3" evidence="3"/>
<dbReference type="PANTHER" id="PTHR45528">
    <property type="entry name" value="SENSOR HISTIDINE KINASE CPXA"/>
    <property type="match status" value="1"/>
</dbReference>
<evidence type="ECO:0000256" key="12">
    <source>
        <dbReference type="ARBA" id="ARBA00023012"/>
    </source>
</evidence>
<dbReference type="Proteomes" id="UP000541857">
    <property type="component" value="Unassembled WGS sequence"/>
</dbReference>
<evidence type="ECO:0000256" key="1">
    <source>
        <dbReference type="ARBA" id="ARBA00000085"/>
    </source>
</evidence>
<gene>
    <name evidence="16" type="ORF">H3Z82_09365</name>
</gene>
<dbReference type="GO" id="GO:0005886">
    <property type="term" value="C:plasma membrane"/>
    <property type="evidence" value="ECO:0007669"/>
    <property type="project" value="UniProtKB-SubCell"/>
</dbReference>
<evidence type="ECO:0000256" key="4">
    <source>
        <dbReference type="ARBA" id="ARBA00022475"/>
    </source>
</evidence>
<dbReference type="GO" id="GO:0005524">
    <property type="term" value="F:ATP binding"/>
    <property type="evidence" value="ECO:0007669"/>
    <property type="project" value="UniProtKB-KW"/>
</dbReference>
<keyword evidence="4" id="KW-1003">Cell membrane</keyword>
<evidence type="ECO:0000256" key="2">
    <source>
        <dbReference type="ARBA" id="ARBA00004651"/>
    </source>
</evidence>
<keyword evidence="12" id="KW-0902">Two-component regulatory system</keyword>
<evidence type="ECO:0000313" key="16">
    <source>
        <dbReference type="EMBL" id="MBA6152931.1"/>
    </source>
</evidence>
<dbReference type="SUPFAM" id="SSF47384">
    <property type="entry name" value="Homodimeric domain of signal transducing histidine kinase"/>
    <property type="match status" value="1"/>
</dbReference>
<sequence length="461" mass="53365">MSIKRKILLYFSATIISLLGMTLFFIYTLFYEYREEEFQQKQKQKITSTIKFLTEIRQADESIIQAMDRISINEFYDEKLLIFDHSKTLIYSSIDDLEIAEKEVDSILKVLTIVNPWLETKADLYDVVGVYVKYNNNTYYGINKAYDESGYSKLDFLRYVLLITFFGISLVVVLIAYYLARIIAEPIVDITEKITNYNFDTLYIPIEVKRSENEIVVLAEQFNKLMKRMKEAVSFQKHAINHISHELKTPIAVLVSNFERMDNETDLAVLKAQINRQKEDTKNLSEIINLLLELSKTDAGHSIPKTSIRVDELIFDTIDELSQLYTEFEFSVDYIGPTDNEGLLTIQGSARLLKSAFMNLMLNSIHYSSNKEGNINIITNEKELQIDFINEGPVISMEEQKFLFQHFFRGENSKGKSGFGLGLVFIYKIISQHQGHISYHTDNKNLNVFTLIFPLQSTNPT</sequence>
<dbReference type="SUPFAM" id="SSF55874">
    <property type="entry name" value="ATPase domain of HSP90 chaperone/DNA topoisomerase II/histidine kinase"/>
    <property type="match status" value="1"/>
</dbReference>
<keyword evidence="11 14" id="KW-1133">Transmembrane helix</keyword>